<evidence type="ECO:0000256" key="7">
    <source>
        <dbReference type="ARBA" id="ARBA00029483"/>
    </source>
</evidence>
<evidence type="ECO:0000256" key="2">
    <source>
        <dbReference type="ARBA" id="ARBA00022525"/>
    </source>
</evidence>
<evidence type="ECO:0000256" key="1">
    <source>
        <dbReference type="ARBA" id="ARBA00004613"/>
    </source>
</evidence>
<dbReference type="RefSeq" id="WP_126659524.1">
    <property type="nucleotide sequence ID" value="NZ_RYYR01000016.1"/>
</dbReference>
<dbReference type="Pfam" id="PF05952">
    <property type="entry name" value="ComX"/>
    <property type="match status" value="1"/>
</dbReference>
<gene>
    <name evidence="10" type="primary">comX</name>
    <name evidence="10" type="ORF">EK386_12575</name>
</gene>
<keyword evidence="2" id="KW-0964">Secreted</keyword>
<comment type="subunit">
    <text evidence="7">Interacts directly with the sensor histidine kinase ComP and stimulates its activity.</text>
</comment>
<keyword evidence="4" id="KW-0178">Competence</keyword>
<keyword evidence="11" id="KW-1185">Reference proteome</keyword>
<reference evidence="10 11" key="1">
    <citation type="submission" date="2018-12" db="EMBL/GenBank/DDBJ databases">
        <title>Lysinibacillus antri sp. nov., isolated from a cave soil.</title>
        <authorList>
            <person name="Narsing Rao M.P."/>
            <person name="Zhang H."/>
            <person name="Dong Z.-Y."/>
            <person name="Niu X.-K."/>
            <person name="Zhang K."/>
            <person name="Fang B.-Z."/>
            <person name="Kang Y.-Q."/>
            <person name="Xiao M."/>
            <person name="Li W.-J."/>
        </authorList>
    </citation>
    <scope>NUCLEOTIDE SEQUENCE [LARGE SCALE GENOMIC DNA]</scope>
    <source>
        <strain evidence="10 11">SYSU K30002</strain>
    </source>
</reference>
<evidence type="ECO:0000256" key="4">
    <source>
        <dbReference type="ARBA" id="ARBA00023287"/>
    </source>
</evidence>
<comment type="subcellular location">
    <subcellularLocation>
        <location evidence="1">Secreted</location>
    </subcellularLocation>
</comment>
<dbReference type="GO" id="GO:0005186">
    <property type="term" value="F:pheromone activity"/>
    <property type="evidence" value="ECO:0007669"/>
    <property type="project" value="UniProtKB-KW"/>
</dbReference>
<dbReference type="GO" id="GO:0005576">
    <property type="term" value="C:extracellular region"/>
    <property type="evidence" value="ECO:0007669"/>
    <property type="project" value="UniProtKB-SubCell"/>
</dbReference>
<evidence type="ECO:0000256" key="6">
    <source>
        <dbReference type="ARBA" id="ARBA00023289"/>
    </source>
</evidence>
<evidence type="ECO:0000256" key="9">
    <source>
        <dbReference type="ARBA" id="ARBA00030321"/>
    </source>
</evidence>
<dbReference type="AlphaFoldDB" id="A0A432LAE9"/>
<proteinExistence type="predicted"/>
<evidence type="ECO:0000313" key="10">
    <source>
        <dbReference type="EMBL" id="RUL51312.1"/>
    </source>
</evidence>
<keyword evidence="6" id="KW-0636">Prenylation</keyword>
<dbReference type="EMBL" id="RYYR01000016">
    <property type="protein sequence ID" value="RUL51312.1"/>
    <property type="molecule type" value="Genomic_DNA"/>
</dbReference>
<evidence type="ECO:0000256" key="8">
    <source>
        <dbReference type="ARBA" id="ARBA00029545"/>
    </source>
</evidence>
<dbReference type="Proteomes" id="UP000287910">
    <property type="component" value="Unassembled WGS sequence"/>
</dbReference>
<evidence type="ECO:0000256" key="3">
    <source>
        <dbReference type="ARBA" id="ARBA00023044"/>
    </source>
</evidence>
<protein>
    <recommendedName>
        <fullName evidence="8">ComX pheromone</fullName>
    </recommendedName>
    <alternativeName>
        <fullName evidence="9">Competence pheromone</fullName>
    </alternativeName>
</protein>
<organism evidence="10 11">
    <name type="scientific">Lysinibacillus antri</name>
    <dbReference type="NCBI Taxonomy" id="2498145"/>
    <lineage>
        <taxon>Bacteria</taxon>
        <taxon>Bacillati</taxon>
        <taxon>Bacillota</taxon>
        <taxon>Bacilli</taxon>
        <taxon>Bacillales</taxon>
        <taxon>Bacillaceae</taxon>
        <taxon>Lysinibacillus</taxon>
    </lineage>
</organism>
<evidence type="ECO:0000256" key="5">
    <source>
        <dbReference type="ARBA" id="ARBA00023288"/>
    </source>
</evidence>
<dbReference type="InterPro" id="IPR009233">
    <property type="entry name" value="Competence_ComX_Bacillus"/>
</dbReference>
<evidence type="ECO:0000313" key="11">
    <source>
        <dbReference type="Proteomes" id="UP000287910"/>
    </source>
</evidence>
<keyword evidence="5" id="KW-0449">Lipoprotein</keyword>
<name>A0A432LAE9_9BACI</name>
<sequence length="52" mass="5937">MNKIIQFLVENKNILDLLKAGNISLIGVNELETQAILDAFEEDLKQQSTFWS</sequence>
<keyword evidence="3" id="KW-0588">Pheromone</keyword>
<accession>A0A432LAE9</accession>
<comment type="caution">
    <text evidence="10">The sequence shown here is derived from an EMBL/GenBank/DDBJ whole genome shotgun (WGS) entry which is preliminary data.</text>
</comment>
<dbReference type="GO" id="GO:0030420">
    <property type="term" value="P:establishment of competence for transformation"/>
    <property type="evidence" value="ECO:0007669"/>
    <property type="project" value="UniProtKB-KW"/>
</dbReference>